<reference evidence="3 4" key="1">
    <citation type="journal article" date="2011" name="J. Bacteriol.">
        <title>Genome sequence of the halotolerant marine bacterium Myxococcus fulvus HW-1.</title>
        <authorList>
            <person name="Li Z.F."/>
            <person name="Li X."/>
            <person name="Liu H."/>
            <person name="Liu X."/>
            <person name="Han K."/>
            <person name="Wu Z.H."/>
            <person name="Hu W."/>
            <person name="Li F.F."/>
            <person name="Li Y.Z."/>
        </authorList>
    </citation>
    <scope>NUCLEOTIDE SEQUENCE [LARGE SCALE GENOMIC DNA]</scope>
    <source>
        <strain evidence="4">ATCC BAA-855 / HW-1</strain>
    </source>
</reference>
<feature type="compositionally biased region" description="Polar residues" evidence="2">
    <location>
        <begin position="197"/>
        <end position="206"/>
    </location>
</feature>
<dbReference type="KEGG" id="mfu:LILAB_25425"/>
<evidence type="ECO:0000313" key="3">
    <source>
        <dbReference type="EMBL" id="AEI66978.1"/>
    </source>
</evidence>
<protein>
    <submittedName>
        <fullName evidence="3">Uncharacterized protein</fullName>
    </submittedName>
</protein>
<feature type="region of interest" description="Disordered" evidence="2">
    <location>
        <begin position="197"/>
        <end position="218"/>
    </location>
</feature>
<proteinExistence type="predicted"/>
<dbReference type="AlphaFoldDB" id="F8C826"/>
<dbReference type="EMBL" id="CP002830">
    <property type="protein sequence ID" value="AEI66978.1"/>
    <property type="molecule type" value="Genomic_DNA"/>
</dbReference>
<keyword evidence="1" id="KW-0175">Coiled coil</keyword>
<dbReference type="HOGENOM" id="CLU_1004085_0_0_7"/>
<dbReference type="eggNOG" id="ENOG5033GRR">
    <property type="taxonomic scope" value="Bacteria"/>
</dbReference>
<name>F8C826_MYXFH</name>
<sequence length="277" mass="30219">MLVPSKLKFQDGLPPVTPEKLDAIRARHAAATPGPWAWFGFVPRPKSPGLRDIYLATVNQGRRHVLDLVRWGMTDAQPRFRSGSVMVNAADVAVRRYDDANDITGFTAPDAIFLAASWEDVRDLLAHVATLEEGLAGALEGYYSEQQSSADAWSNLRKEKAALRGRVKELEDLLRRAAGTLREYAGMPIEADLLESQLSSPRTPSSDAAGEPRPVADCGHTNPEDGLCTHPDNMTPECHQHACPLLHQAPRTRARIAPTPVPTVPALVERTGKDGAR</sequence>
<feature type="coiled-coil region" evidence="1">
    <location>
        <begin position="153"/>
        <end position="180"/>
    </location>
</feature>
<gene>
    <name evidence="3" type="ordered locus">LILAB_25425</name>
</gene>
<dbReference type="STRING" id="483219.LILAB_25425"/>
<organism evidence="3 4">
    <name type="scientific">Myxococcus fulvus (strain ATCC BAA-855 / HW-1)</name>
    <dbReference type="NCBI Taxonomy" id="483219"/>
    <lineage>
        <taxon>Bacteria</taxon>
        <taxon>Pseudomonadati</taxon>
        <taxon>Myxococcota</taxon>
        <taxon>Myxococcia</taxon>
        <taxon>Myxococcales</taxon>
        <taxon>Cystobacterineae</taxon>
        <taxon>Myxococcaceae</taxon>
        <taxon>Myxococcus</taxon>
    </lineage>
</organism>
<evidence type="ECO:0000313" key="4">
    <source>
        <dbReference type="Proteomes" id="UP000000488"/>
    </source>
</evidence>
<accession>F8C826</accession>
<feature type="region of interest" description="Disordered" evidence="2">
    <location>
        <begin position="255"/>
        <end position="277"/>
    </location>
</feature>
<dbReference type="Proteomes" id="UP000000488">
    <property type="component" value="Chromosome"/>
</dbReference>
<evidence type="ECO:0000256" key="2">
    <source>
        <dbReference type="SAM" id="MobiDB-lite"/>
    </source>
</evidence>
<evidence type="ECO:0000256" key="1">
    <source>
        <dbReference type="SAM" id="Coils"/>
    </source>
</evidence>